<dbReference type="PANTHER" id="PTHR36151">
    <property type="entry name" value="BLR2777 PROTEIN"/>
    <property type="match status" value="1"/>
</dbReference>
<dbReference type="Proteomes" id="UP000241247">
    <property type="component" value="Unassembled WGS sequence"/>
</dbReference>
<feature type="domain" description="ER-bound oxygenase mpaB/mpaB'/Rubber oxygenase catalytic" evidence="1">
    <location>
        <begin position="58"/>
        <end position="270"/>
    </location>
</feature>
<dbReference type="InterPro" id="IPR018713">
    <property type="entry name" value="MPAB/Lcp_cat_dom"/>
</dbReference>
<dbReference type="AlphaFoldDB" id="A0A2T5B7T7"/>
<keyword evidence="3" id="KW-1185">Reference proteome</keyword>
<gene>
    <name evidence="2" type="ORF">C7449_104105</name>
</gene>
<dbReference type="Pfam" id="PF09995">
    <property type="entry name" value="MPAB_Lcp_cat"/>
    <property type="match status" value="1"/>
</dbReference>
<accession>A0A2T5B7T7</accession>
<evidence type="ECO:0000313" key="2">
    <source>
        <dbReference type="EMBL" id="PTM95042.1"/>
    </source>
</evidence>
<name>A0A2T5B7T7_MYCDI</name>
<evidence type="ECO:0000259" key="1">
    <source>
        <dbReference type="Pfam" id="PF09995"/>
    </source>
</evidence>
<dbReference type="EMBL" id="PZZZ01000004">
    <property type="protein sequence ID" value="PTM95042.1"/>
    <property type="molecule type" value="Genomic_DNA"/>
</dbReference>
<reference evidence="2 3" key="1">
    <citation type="submission" date="2018-04" db="EMBL/GenBank/DDBJ databases">
        <title>Genomic Encyclopedia of Type Strains, Phase IV (KMG-IV): sequencing the most valuable type-strain genomes for metagenomic binning, comparative biology and taxonomic classification.</title>
        <authorList>
            <person name="Goeker M."/>
        </authorList>
    </citation>
    <scope>NUCLEOTIDE SEQUENCE [LARGE SCALE GENOMIC DNA]</scope>
    <source>
        <strain evidence="2 3">DSM 7138</strain>
    </source>
</reference>
<dbReference type="PANTHER" id="PTHR36151:SF3">
    <property type="entry name" value="ER-BOUND OXYGENASE MPAB_MPAB'_RUBBER OXYGENASE CATALYTIC DOMAIN-CONTAINING PROTEIN"/>
    <property type="match status" value="1"/>
</dbReference>
<organism evidence="2 3">
    <name type="scientific">Mycoplana dimorpha</name>
    <dbReference type="NCBI Taxonomy" id="28320"/>
    <lineage>
        <taxon>Bacteria</taxon>
        <taxon>Pseudomonadati</taxon>
        <taxon>Pseudomonadota</taxon>
        <taxon>Alphaproteobacteria</taxon>
        <taxon>Hyphomicrobiales</taxon>
        <taxon>Rhizobiaceae</taxon>
        <taxon>Mycoplana</taxon>
    </lineage>
</organism>
<proteinExistence type="predicted"/>
<protein>
    <submittedName>
        <fullName evidence="2">Uncharacterized protein (DUF2236 family)</fullName>
    </submittedName>
</protein>
<evidence type="ECO:0000313" key="3">
    <source>
        <dbReference type="Proteomes" id="UP000241247"/>
    </source>
</evidence>
<dbReference type="GO" id="GO:0016491">
    <property type="term" value="F:oxidoreductase activity"/>
    <property type="evidence" value="ECO:0007669"/>
    <property type="project" value="InterPro"/>
</dbReference>
<comment type="caution">
    <text evidence="2">The sequence shown here is derived from an EMBL/GenBank/DDBJ whole genome shotgun (WGS) entry which is preliminary data.</text>
</comment>
<sequence>MLDMHPKKASPAKVLLSPFGRFIDGMAVRAMFPPGSRAIDFSQPPGEAALLSSDSLSWRIFKNPVSVLIGGITAVILELAEPAVRTGVWEHSSFRKDPLRRLQRTGLAAMMTVYGPRRTAESMIAGVVRRHERIAGTTPDGVAYHASDPELLDWVQATATFGFVTAYSRYASPLSEQEISQAFAEGAQTSRLYGAVNAPASADQWELLLERMLDRLEPSPIILEFLDIMRSRALLPRPLRSLQGLFVRGAVELVPPQIREHIGLKEKYVLRLGDVSLLRLLCAAADNTVLPSSPPAQACRRMGLPEDHLYGR</sequence>